<proteinExistence type="predicted"/>
<sequence>MAFATLNRKSRPTEHMILTDCLILDFDEVAVWLAAHGGKTVAAHYQTACTACGMRTLCRRLCNGCRIFALARRAPRFDCLLARCAV</sequence>
<reference evidence="1" key="1">
    <citation type="submission" date="2021-12" db="EMBL/GenBank/DDBJ databases">
        <authorList>
            <person name="Veyrier F.J."/>
        </authorList>
    </citation>
    <scope>NUCLEOTIDE SEQUENCE</scope>
    <source>
        <strain evidence="1">17694</strain>
    </source>
</reference>
<keyword evidence="2" id="KW-1185">Reference proteome</keyword>
<dbReference type="EMBL" id="CP091521">
    <property type="protein sequence ID" value="UOP05443.1"/>
    <property type="molecule type" value="Genomic_DNA"/>
</dbReference>
<evidence type="ECO:0000313" key="2">
    <source>
        <dbReference type="Proteomes" id="UP000831534"/>
    </source>
</evidence>
<evidence type="ECO:0000313" key="1">
    <source>
        <dbReference type="EMBL" id="UOP05443.1"/>
    </source>
</evidence>
<dbReference type="AlphaFoldDB" id="A0A8T9N0A8"/>
<dbReference type="Proteomes" id="UP000831534">
    <property type="component" value="Chromosome"/>
</dbReference>
<protein>
    <submittedName>
        <fullName evidence="1">Uncharacterized protein</fullName>
    </submittedName>
</protein>
<gene>
    <name evidence="1" type="ORF">LVJ77_04595</name>
</gene>
<reference evidence="1" key="2">
    <citation type="journal article" date="2022" name="Res Sq">
        <title>Evolution of multicellular longitudinally dividing oral cavity symbionts (Neisseriaceae).</title>
        <authorList>
            <person name="Nyongesa S."/>
            <person name="Weber P."/>
            <person name="Bernet E."/>
            <person name="Pullido F."/>
            <person name="Nieckarz M."/>
            <person name="Delaby M."/>
            <person name="Nieves C."/>
            <person name="Viehboeck T."/>
            <person name="Krause N."/>
            <person name="Rivera-Millot A."/>
            <person name="Nakamura A."/>
            <person name="Vischer N."/>
            <person name="VanNieuwenhze M."/>
            <person name="Brun Y."/>
            <person name="Cava F."/>
            <person name="Bulgheresi S."/>
            <person name="Veyrier F."/>
        </authorList>
    </citation>
    <scope>NUCLEOTIDE SEQUENCE</scope>
    <source>
        <strain evidence="1">17694</strain>
    </source>
</reference>
<name>A0A8T9N0A8_9NEIS</name>
<accession>A0A8T9N0A8</accession>
<organism evidence="1 2">
    <name type="scientific">Conchiformibius kuhniae</name>
    <dbReference type="NCBI Taxonomy" id="211502"/>
    <lineage>
        <taxon>Bacteria</taxon>
        <taxon>Pseudomonadati</taxon>
        <taxon>Pseudomonadota</taxon>
        <taxon>Betaproteobacteria</taxon>
        <taxon>Neisseriales</taxon>
        <taxon>Neisseriaceae</taxon>
        <taxon>Conchiformibius</taxon>
    </lineage>
</organism>